<accession>A0A918R190</accession>
<proteinExistence type="predicted"/>
<evidence type="ECO:0000256" key="1">
    <source>
        <dbReference type="SAM" id="MobiDB-lite"/>
    </source>
</evidence>
<keyword evidence="3" id="KW-1185">Reference proteome</keyword>
<dbReference type="Proteomes" id="UP000623010">
    <property type="component" value="Unassembled WGS sequence"/>
</dbReference>
<comment type="caution">
    <text evidence="2">The sequence shown here is derived from an EMBL/GenBank/DDBJ whole genome shotgun (WGS) entry which is preliminary data.</text>
</comment>
<sequence length="53" mass="5378">MRLTAPGLVRSVTAQTGPERVPQLPRTDGLASVRPVRPAGAQSAAVQAGGDGR</sequence>
<evidence type="ECO:0000313" key="3">
    <source>
        <dbReference type="Proteomes" id="UP000623010"/>
    </source>
</evidence>
<reference evidence="2" key="2">
    <citation type="submission" date="2020-09" db="EMBL/GenBank/DDBJ databases">
        <authorList>
            <person name="Sun Q."/>
            <person name="Ohkuma M."/>
        </authorList>
    </citation>
    <scope>NUCLEOTIDE SEQUENCE</scope>
    <source>
        <strain evidence="2">JCM 5016</strain>
    </source>
</reference>
<dbReference type="EMBL" id="BMWH01000006">
    <property type="protein sequence ID" value="GGZ83373.1"/>
    <property type="molecule type" value="Genomic_DNA"/>
</dbReference>
<protein>
    <submittedName>
        <fullName evidence="2">Uncharacterized protein</fullName>
    </submittedName>
</protein>
<dbReference type="AlphaFoldDB" id="A0A918R190"/>
<name>A0A918R190_9ACTN</name>
<organism evidence="2 3">
    <name type="scientific">Streptomyces echinoruber</name>
    <dbReference type="NCBI Taxonomy" id="68898"/>
    <lineage>
        <taxon>Bacteria</taxon>
        <taxon>Bacillati</taxon>
        <taxon>Actinomycetota</taxon>
        <taxon>Actinomycetes</taxon>
        <taxon>Kitasatosporales</taxon>
        <taxon>Streptomycetaceae</taxon>
        <taxon>Streptomyces</taxon>
    </lineage>
</organism>
<reference evidence="2" key="1">
    <citation type="journal article" date="2014" name="Int. J. Syst. Evol. Microbiol.">
        <title>Complete genome sequence of Corynebacterium casei LMG S-19264T (=DSM 44701T), isolated from a smear-ripened cheese.</title>
        <authorList>
            <consortium name="US DOE Joint Genome Institute (JGI-PGF)"/>
            <person name="Walter F."/>
            <person name="Albersmeier A."/>
            <person name="Kalinowski J."/>
            <person name="Ruckert C."/>
        </authorList>
    </citation>
    <scope>NUCLEOTIDE SEQUENCE</scope>
    <source>
        <strain evidence="2">JCM 5016</strain>
    </source>
</reference>
<feature type="compositionally biased region" description="Low complexity" evidence="1">
    <location>
        <begin position="39"/>
        <end position="53"/>
    </location>
</feature>
<evidence type="ECO:0000313" key="2">
    <source>
        <dbReference type="EMBL" id="GGZ83373.1"/>
    </source>
</evidence>
<gene>
    <name evidence="2" type="ORF">GCM10010389_21500</name>
</gene>
<feature type="region of interest" description="Disordered" evidence="1">
    <location>
        <begin position="1"/>
        <end position="53"/>
    </location>
</feature>